<dbReference type="InterPro" id="IPR016181">
    <property type="entry name" value="Acyl_CoA_acyltransferase"/>
</dbReference>
<evidence type="ECO:0000313" key="2">
    <source>
        <dbReference type="EMBL" id="VAX15801.1"/>
    </source>
</evidence>
<protein>
    <recommendedName>
        <fullName evidence="1">N-acetyltransferase domain-containing protein</fullName>
    </recommendedName>
</protein>
<dbReference type="InterPro" id="IPR000182">
    <property type="entry name" value="GNAT_dom"/>
</dbReference>
<dbReference type="PROSITE" id="PS51186">
    <property type="entry name" value="GNAT"/>
    <property type="match status" value="1"/>
</dbReference>
<proteinExistence type="predicted"/>
<dbReference type="GO" id="GO:0016747">
    <property type="term" value="F:acyltransferase activity, transferring groups other than amino-acyl groups"/>
    <property type="evidence" value="ECO:0007669"/>
    <property type="project" value="InterPro"/>
</dbReference>
<feature type="domain" description="N-acetyltransferase" evidence="1">
    <location>
        <begin position="13"/>
        <end position="177"/>
    </location>
</feature>
<name>A0A3B1BMP0_9ZZZZ</name>
<dbReference type="Pfam" id="PF13302">
    <property type="entry name" value="Acetyltransf_3"/>
    <property type="match status" value="1"/>
</dbReference>
<accession>A0A3B1BMP0</accession>
<dbReference type="PANTHER" id="PTHR43415">
    <property type="entry name" value="SPERMIDINE N(1)-ACETYLTRANSFERASE"/>
    <property type="match status" value="1"/>
</dbReference>
<organism evidence="2">
    <name type="scientific">hydrothermal vent metagenome</name>
    <dbReference type="NCBI Taxonomy" id="652676"/>
    <lineage>
        <taxon>unclassified sequences</taxon>
        <taxon>metagenomes</taxon>
        <taxon>ecological metagenomes</taxon>
    </lineage>
</organism>
<dbReference type="EMBL" id="UOGD01000033">
    <property type="protein sequence ID" value="VAX15801.1"/>
    <property type="molecule type" value="Genomic_DNA"/>
</dbReference>
<dbReference type="Gene3D" id="3.40.630.30">
    <property type="match status" value="1"/>
</dbReference>
<sequence length="182" mass="21626">MNRVIKFLNGEKIYLRPYDEKKDLEIFQFGRNSNEVRDTLFLFKPMTEYDTLTEENQWHINKENILFTICEQNSDEPIGETGLFRIDYVSRAAIFYIAIYSPEYWSKGYGREATDLVLKYSFDILNLNRIQLHVAANNLAGVKIYERSGFVIEGTLREAMYHNNEYVDFYVMGILRKDYYTL</sequence>
<gene>
    <name evidence="2" type="ORF">MNBD_IGNAVI01-1064</name>
</gene>
<dbReference type="PANTHER" id="PTHR43415:SF3">
    <property type="entry name" value="GNAT-FAMILY ACETYLTRANSFERASE"/>
    <property type="match status" value="1"/>
</dbReference>
<reference evidence="2" key="1">
    <citation type="submission" date="2018-06" db="EMBL/GenBank/DDBJ databases">
        <authorList>
            <person name="Zhirakovskaya E."/>
        </authorList>
    </citation>
    <scope>NUCLEOTIDE SEQUENCE</scope>
</reference>
<dbReference type="SUPFAM" id="SSF55729">
    <property type="entry name" value="Acyl-CoA N-acyltransferases (Nat)"/>
    <property type="match status" value="1"/>
</dbReference>
<evidence type="ECO:0000259" key="1">
    <source>
        <dbReference type="PROSITE" id="PS51186"/>
    </source>
</evidence>
<dbReference type="AlphaFoldDB" id="A0A3B1BMP0"/>